<dbReference type="Proteomes" id="UP000014760">
    <property type="component" value="Unassembled WGS sequence"/>
</dbReference>
<dbReference type="InterPro" id="IPR039767">
    <property type="entry name" value="RALBP1"/>
</dbReference>
<feature type="region of interest" description="Disordered" evidence="3">
    <location>
        <begin position="777"/>
        <end position="821"/>
    </location>
</feature>
<feature type="region of interest" description="Disordered" evidence="3">
    <location>
        <begin position="169"/>
        <end position="193"/>
    </location>
</feature>
<evidence type="ECO:0000313" key="6">
    <source>
        <dbReference type="EMBL" id="ELU07303.1"/>
    </source>
</evidence>
<evidence type="ECO:0000259" key="5">
    <source>
        <dbReference type="PROSITE" id="PS50238"/>
    </source>
</evidence>
<keyword evidence="2" id="KW-0175">Coiled coil</keyword>
<evidence type="ECO:0000256" key="3">
    <source>
        <dbReference type="SAM" id="MobiDB-lite"/>
    </source>
</evidence>
<dbReference type="GO" id="GO:0005096">
    <property type="term" value="F:GTPase activator activity"/>
    <property type="evidence" value="ECO:0007669"/>
    <property type="project" value="UniProtKB-KW"/>
</dbReference>
<evidence type="ECO:0000256" key="4">
    <source>
        <dbReference type="SAM" id="Phobius"/>
    </source>
</evidence>
<dbReference type="EMBL" id="KB300038">
    <property type="protein sequence ID" value="ELU07303.1"/>
    <property type="molecule type" value="Genomic_DNA"/>
</dbReference>
<dbReference type="PANTHER" id="PTHR12783:SF5">
    <property type="entry name" value="RALA-BINDING PROTEIN 1"/>
    <property type="match status" value="1"/>
</dbReference>
<feature type="region of interest" description="Disordered" evidence="3">
    <location>
        <begin position="707"/>
        <end position="757"/>
    </location>
</feature>
<dbReference type="GO" id="GO:0031267">
    <property type="term" value="F:small GTPase binding"/>
    <property type="evidence" value="ECO:0007669"/>
    <property type="project" value="InterPro"/>
</dbReference>
<dbReference type="STRING" id="283909.R7UMH2"/>
<feature type="compositionally biased region" description="Low complexity" evidence="3">
    <location>
        <begin position="859"/>
        <end position="874"/>
    </location>
</feature>
<evidence type="ECO:0000313" key="7">
    <source>
        <dbReference type="EnsemblMetazoa" id="CapteP222246"/>
    </source>
</evidence>
<feature type="compositionally biased region" description="Basic and acidic residues" evidence="3">
    <location>
        <begin position="644"/>
        <end position="661"/>
    </location>
</feature>
<accession>R7UMH2</accession>
<keyword evidence="1" id="KW-0343">GTPase activation</keyword>
<dbReference type="HOGENOM" id="CLU_295649_0_0_1"/>
<reference evidence="6 8" key="2">
    <citation type="journal article" date="2013" name="Nature">
        <title>Insights into bilaterian evolution from three spiralian genomes.</title>
        <authorList>
            <person name="Simakov O."/>
            <person name="Marletaz F."/>
            <person name="Cho S.J."/>
            <person name="Edsinger-Gonzales E."/>
            <person name="Havlak P."/>
            <person name="Hellsten U."/>
            <person name="Kuo D.H."/>
            <person name="Larsson T."/>
            <person name="Lv J."/>
            <person name="Arendt D."/>
            <person name="Savage R."/>
            <person name="Osoegawa K."/>
            <person name="de Jong P."/>
            <person name="Grimwood J."/>
            <person name="Chapman J.A."/>
            <person name="Shapiro H."/>
            <person name="Aerts A."/>
            <person name="Otillar R.P."/>
            <person name="Terry A.Y."/>
            <person name="Boore J.L."/>
            <person name="Grigoriev I.V."/>
            <person name="Lindberg D.R."/>
            <person name="Seaver E.C."/>
            <person name="Weisblat D.A."/>
            <person name="Putnam N.H."/>
            <person name="Rokhsar D.S."/>
        </authorList>
    </citation>
    <scope>NUCLEOTIDE SEQUENCE</scope>
    <source>
        <strain evidence="6 8">I ESC-2004</strain>
    </source>
</reference>
<dbReference type="OrthoDB" id="10033734at2759"/>
<dbReference type="EnsemblMetazoa" id="CapteT222246">
    <property type="protein sequence ID" value="CapteP222246"/>
    <property type="gene ID" value="CapteG222246"/>
</dbReference>
<dbReference type="OMA" id="YDFEDVA"/>
<feature type="coiled-coil region" evidence="2">
    <location>
        <begin position="956"/>
        <end position="983"/>
    </location>
</feature>
<feature type="region of interest" description="Disordered" evidence="3">
    <location>
        <begin position="562"/>
        <end position="665"/>
    </location>
</feature>
<protein>
    <recommendedName>
        <fullName evidence="5">Rho-GAP domain-containing protein</fullName>
    </recommendedName>
</protein>
<feature type="compositionally biased region" description="Acidic residues" evidence="3">
    <location>
        <begin position="799"/>
        <end position="821"/>
    </location>
</feature>
<dbReference type="InterPro" id="IPR049041">
    <property type="entry name" value="RalBP1-like_Ral-bd"/>
</dbReference>
<keyword evidence="4" id="KW-0812">Transmembrane</keyword>
<dbReference type="PROSITE" id="PS50238">
    <property type="entry name" value="RHOGAP"/>
    <property type="match status" value="1"/>
</dbReference>
<feature type="compositionally biased region" description="Basic and acidic residues" evidence="3">
    <location>
        <begin position="584"/>
        <end position="598"/>
    </location>
</feature>
<dbReference type="Pfam" id="PF20924">
    <property type="entry name" value="RLIP76_Ral-bd"/>
    <property type="match status" value="1"/>
</dbReference>
<feature type="compositionally biased region" description="Basic and acidic residues" evidence="3">
    <location>
        <begin position="789"/>
        <end position="798"/>
    </location>
</feature>
<organism evidence="6">
    <name type="scientific">Capitella teleta</name>
    <name type="common">Polychaete worm</name>
    <dbReference type="NCBI Taxonomy" id="283909"/>
    <lineage>
        <taxon>Eukaryota</taxon>
        <taxon>Metazoa</taxon>
        <taxon>Spiralia</taxon>
        <taxon>Lophotrochozoa</taxon>
        <taxon>Annelida</taxon>
        <taxon>Polychaeta</taxon>
        <taxon>Sedentaria</taxon>
        <taxon>Scolecida</taxon>
        <taxon>Capitellidae</taxon>
        <taxon>Capitella</taxon>
    </lineage>
</organism>
<feature type="compositionally biased region" description="Basic residues" evidence="3">
    <location>
        <begin position="184"/>
        <end position="193"/>
    </location>
</feature>
<dbReference type="SMART" id="SM00324">
    <property type="entry name" value="RhoGAP"/>
    <property type="match status" value="1"/>
</dbReference>
<feature type="compositionally biased region" description="Basic and acidic residues" evidence="3">
    <location>
        <begin position="707"/>
        <end position="744"/>
    </location>
</feature>
<dbReference type="FunCoup" id="R7UMH2">
    <property type="interactions" value="63"/>
</dbReference>
<dbReference type="PANTHER" id="PTHR12783">
    <property type="entry name" value="RALA BINDING PROTEIN 1 RALBP1"/>
    <property type="match status" value="1"/>
</dbReference>
<proteinExistence type="predicted"/>
<gene>
    <name evidence="6" type="ORF">CAPTEDRAFT_222246</name>
</gene>
<keyword evidence="4" id="KW-0472">Membrane</keyword>
<sequence length="1023" mass="117785">MDVNSKTDLIKISYTGMDPLLVCRIGTLWFGCNRSFRREMEATHCTVMCSVLLLALFYECALLLLLIDILIKAWKAESLVIVTCPPSLLTLPPMLTQHSNAMDENGELKMQFESPDMAKDFPGLYATHHKSDNPFEEAEEHHHWGKDGLRGRKEFRKDRKDRGYRMFEEEESEEELMVEDRSPAKLKKHSKPSFKFPKREKIYKAKVFEKDDKKEKEKEKEKKDKEKEKEKEKKDKEKEKEKKDKEKKEPKKKEEKIEKLKWKKKRFAPGIPNASAPKVVTAKGDEGDQKAVFGVPLAVAVERSKCHDGIQLPVVFRECIDYIEELGLSCEGIYRISGVKSKVQSLKEAYNQGAANVYLHEYEPNVVASLMKLYLRELPEPVLTAELMPKFEQASAQKNVKLKVEQFQQLIEELPTPNRLLLSWTIVHMEVQNKMSLQNVSIVLSPTMKISHRVLNVLFTYSKILFDDIFIRKYKAPLRPITSRWSLELPDSLTAIEEELHKQESLLNELHEELMHKKDAEKEEQVWEVQRVVTQLKRKLKLAIKAQEAAKMAKIREEEIAQDKQQKVRRPSMEKRLSQTSLGQEREKVKKERIKQEEKEEEEVKAEEDITPVIESQNIVPEDVESETVKTPTNEIDPEEVEEATVKDQKVGDEPAVKDPEVDATPAAVKEECIVDNEKDVGEVLGLEDAVKDLKIDEVDDAIDPKQEEISLDVKKQQEDDDSLQVKEVNDAKVEDTPAVKDPEVNDVPPALKDQTVDPAVNELDNSDDEFEEALDVEVPVDAEEEEEEKMKDVREMDELAESVATEEEEEVTSREDDQEDDEFFEDGLQTSIVKHPAEFATGEILQPVPAPAVHEKSFSSSSPSSTSDSDLSSCGLIDDEEFEEMQEEYMRLMLEEEELLTIRDELKTKIETERSEYTLLEQEITEVQAIREGLYDSDEDDEDMACYSDSSSDDEVDLQCILEQLIEENKKLEVQNHEMCDKIHEERLICLEVKVQIRMIQQRQLESSADAVEMLGERDALL</sequence>
<dbReference type="InterPro" id="IPR000198">
    <property type="entry name" value="RhoGAP_dom"/>
</dbReference>
<feature type="coiled-coil region" evidence="2">
    <location>
        <begin position="904"/>
        <end position="931"/>
    </location>
</feature>
<name>R7UMH2_CAPTE</name>
<dbReference type="GO" id="GO:0007264">
    <property type="term" value="P:small GTPase-mediated signal transduction"/>
    <property type="evidence" value="ECO:0007669"/>
    <property type="project" value="InterPro"/>
</dbReference>
<dbReference type="Pfam" id="PF00620">
    <property type="entry name" value="RhoGAP"/>
    <property type="match status" value="1"/>
</dbReference>
<feature type="region of interest" description="Disordered" evidence="3">
    <location>
        <begin position="848"/>
        <end position="874"/>
    </location>
</feature>
<keyword evidence="4" id="KW-1133">Transmembrane helix</keyword>
<dbReference type="InterPro" id="IPR008936">
    <property type="entry name" value="Rho_GTPase_activation_prot"/>
</dbReference>
<dbReference type="EMBL" id="AMQN01007125">
    <property type="status" value="NOT_ANNOTATED_CDS"/>
    <property type="molecule type" value="Genomic_DNA"/>
</dbReference>
<dbReference type="Gene3D" id="1.20.58.90">
    <property type="match status" value="1"/>
</dbReference>
<dbReference type="Gene3D" id="1.10.555.10">
    <property type="entry name" value="Rho GTPase activation protein"/>
    <property type="match status" value="1"/>
</dbReference>
<keyword evidence="8" id="KW-1185">Reference proteome</keyword>
<dbReference type="SUPFAM" id="SSF48350">
    <property type="entry name" value="GTPase activation domain, GAP"/>
    <property type="match status" value="1"/>
</dbReference>
<dbReference type="AlphaFoldDB" id="R7UMH2"/>
<reference evidence="7" key="3">
    <citation type="submission" date="2015-06" db="UniProtKB">
        <authorList>
            <consortium name="EnsemblMetazoa"/>
        </authorList>
    </citation>
    <scope>IDENTIFICATION</scope>
</reference>
<feature type="region of interest" description="Disordered" evidence="3">
    <location>
        <begin position="213"/>
        <end position="255"/>
    </location>
</feature>
<feature type="transmembrane region" description="Helical" evidence="4">
    <location>
        <begin position="44"/>
        <end position="67"/>
    </location>
</feature>
<evidence type="ECO:0000256" key="1">
    <source>
        <dbReference type="ARBA" id="ARBA00022468"/>
    </source>
</evidence>
<feature type="compositionally biased region" description="Acidic residues" evidence="3">
    <location>
        <begin position="777"/>
        <end position="788"/>
    </location>
</feature>
<reference evidence="8" key="1">
    <citation type="submission" date="2012-12" db="EMBL/GenBank/DDBJ databases">
        <authorList>
            <person name="Hellsten U."/>
            <person name="Grimwood J."/>
            <person name="Chapman J.A."/>
            <person name="Shapiro H."/>
            <person name="Aerts A."/>
            <person name="Otillar R.P."/>
            <person name="Terry A.Y."/>
            <person name="Boore J.L."/>
            <person name="Simakov O."/>
            <person name="Marletaz F."/>
            <person name="Cho S.-J."/>
            <person name="Edsinger-Gonzales E."/>
            <person name="Havlak P."/>
            <person name="Kuo D.-H."/>
            <person name="Larsson T."/>
            <person name="Lv J."/>
            <person name="Arendt D."/>
            <person name="Savage R."/>
            <person name="Osoegawa K."/>
            <person name="de Jong P."/>
            <person name="Lindberg D.R."/>
            <person name="Seaver E.C."/>
            <person name="Weisblat D.A."/>
            <person name="Putnam N.H."/>
            <person name="Grigoriev I.V."/>
            <person name="Rokhsar D.S."/>
        </authorList>
    </citation>
    <scope>NUCLEOTIDE SEQUENCE</scope>
    <source>
        <strain evidence="8">I ESC-2004</strain>
    </source>
</reference>
<evidence type="ECO:0000313" key="8">
    <source>
        <dbReference type="Proteomes" id="UP000014760"/>
    </source>
</evidence>
<feature type="compositionally biased region" description="Acidic residues" evidence="3">
    <location>
        <begin position="599"/>
        <end position="610"/>
    </location>
</feature>
<evidence type="ECO:0000256" key="2">
    <source>
        <dbReference type="SAM" id="Coils"/>
    </source>
</evidence>
<feature type="domain" description="Rho-GAP" evidence="5">
    <location>
        <begin position="295"/>
        <end position="478"/>
    </location>
</feature>
<feature type="compositionally biased region" description="Basic and acidic residues" evidence="3">
    <location>
        <begin position="562"/>
        <end position="577"/>
    </location>
</feature>